<dbReference type="GeneID" id="84573525"/>
<feature type="compositionally biased region" description="Basic and acidic residues" evidence="1">
    <location>
        <begin position="110"/>
        <end position="120"/>
    </location>
</feature>
<protein>
    <submittedName>
        <fullName evidence="4">Uncharacterized protein</fullName>
    </submittedName>
</protein>
<feature type="signal peptide" evidence="3">
    <location>
        <begin position="1"/>
        <end position="37"/>
    </location>
</feature>
<evidence type="ECO:0000256" key="2">
    <source>
        <dbReference type="SAM" id="Phobius"/>
    </source>
</evidence>
<evidence type="ECO:0000313" key="4">
    <source>
        <dbReference type="EMBL" id="SPW28681.1"/>
    </source>
</evidence>
<keyword evidence="2" id="KW-0812">Transmembrane</keyword>
<keyword evidence="2" id="KW-0472">Membrane</keyword>
<gene>
    <name evidence="4" type="ORF">NCTC10254_01627</name>
</gene>
<organism evidence="4 5">
    <name type="scientific">Corynebacterium matruchotii</name>
    <dbReference type="NCBI Taxonomy" id="43768"/>
    <lineage>
        <taxon>Bacteria</taxon>
        <taxon>Bacillati</taxon>
        <taxon>Actinomycetota</taxon>
        <taxon>Actinomycetes</taxon>
        <taxon>Mycobacteriales</taxon>
        <taxon>Corynebacteriaceae</taxon>
        <taxon>Corynebacterium</taxon>
    </lineage>
</organism>
<feature type="compositionally biased region" description="Polar residues" evidence="1">
    <location>
        <begin position="36"/>
        <end position="48"/>
    </location>
</feature>
<comment type="caution">
    <text evidence="4">The sequence shown here is derived from an EMBL/GenBank/DDBJ whole genome shotgun (WGS) entry which is preliminary data.</text>
</comment>
<name>A0A8B4H7V2_9CORY</name>
<feature type="chain" id="PRO_5039719658" evidence="3">
    <location>
        <begin position="38"/>
        <end position="535"/>
    </location>
</feature>
<dbReference type="Proteomes" id="UP000249886">
    <property type="component" value="Unassembled WGS sequence"/>
</dbReference>
<feature type="compositionally biased region" description="Low complexity" evidence="1">
    <location>
        <begin position="72"/>
        <end position="91"/>
    </location>
</feature>
<keyword evidence="2" id="KW-1133">Transmembrane helix</keyword>
<accession>A0A8B4H7V2</accession>
<sequence length="535" mass="56522">MRNSGLRTGTRRQAAVVTTAALCAIMALGLAPQPGHAQQANTTGSTVATPGGGNSVGTPADGTGAGTGATGNTGTTSTSTTASTAGASASSQPSQETAAPATADPSKVSTKTDDVQETKEAANGATDPQKAPLLVPGGAIDGKLYPKLFQDKFTDTATARGLLHWDVELKEDERLAFSYIVPPKQGIQRMDSTLQIIPFIIDQEGHNCVAQKSTDQEDNTNFAAPFTGYISSPRVGGQDQECKPGKFKVSLERRGAIEPSMEIPFEFMLWKVPRTSEEPTAAASTNATLATDDSPAVPLTMADERKNAKLIGSGNYSGTLEPNKLQWFKVLVSEGQRLHVDVNASPIELERNADTSQPISLEWRVVGPTFNPVMTTGTTDSVPYDNVSVSSKQAVGIETVTNPIQWPNLEKEQGSGVGEFLSGEQWVALRYYRPQATANTQPLKFTISLAVSGTPLSVPKFVDNLTGQAATDAKRQEAVAEESQSKTSPRFMVRSNSTPGQLWTWAMVAAIVASIGAVGGVGILRGRGKEVSLFH</sequence>
<dbReference type="EMBL" id="UARK01000011">
    <property type="protein sequence ID" value="SPW28681.1"/>
    <property type="molecule type" value="Genomic_DNA"/>
</dbReference>
<evidence type="ECO:0000256" key="1">
    <source>
        <dbReference type="SAM" id="MobiDB-lite"/>
    </source>
</evidence>
<dbReference type="AlphaFoldDB" id="A0A8B4H7V2"/>
<reference evidence="4 5" key="1">
    <citation type="submission" date="2018-06" db="EMBL/GenBank/DDBJ databases">
        <authorList>
            <consortium name="Pathogen Informatics"/>
            <person name="Doyle S."/>
        </authorList>
    </citation>
    <scope>NUCLEOTIDE SEQUENCE [LARGE SCALE GENOMIC DNA]</scope>
    <source>
        <strain evidence="4 5">NCTC10254</strain>
    </source>
</reference>
<feature type="transmembrane region" description="Helical" evidence="2">
    <location>
        <begin position="502"/>
        <end position="524"/>
    </location>
</feature>
<proteinExistence type="predicted"/>
<dbReference type="RefSeq" id="WP_225866025.1">
    <property type="nucleotide sequence ID" value="NZ_CAUVSC010000021.1"/>
</dbReference>
<evidence type="ECO:0000313" key="5">
    <source>
        <dbReference type="Proteomes" id="UP000249886"/>
    </source>
</evidence>
<keyword evidence="3" id="KW-0732">Signal</keyword>
<feature type="region of interest" description="Disordered" evidence="1">
    <location>
        <begin position="34"/>
        <end position="134"/>
    </location>
</feature>
<evidence type="ECO:0000256" key="3">
    <source>
        <dbReference type="SAM" id="SignalP"/>
    </source>
</evidence>